<name>A0ABN2S3V3_9ACTN</name>
<organism evidence="1 2">
    <name type="scientific">Nocardiopsis rhodophaea</name>
    <dbReference type="NCBI Taxonomy" id="280238"/>
    <lineage>
        <taxon>Bacteria</taxon>
        <taxon>Bacillati</taxon>
        <taxon>Actinomycetota</taxon>
        <taxon>Actinomycetes</taxon>
        <taxon>Streptosporangiales</taxon>
        <taxon>Nocardiopsidaceae</taxon>
        <taxon>Nocardiopsis</taxon>
    </lineage>
</organism>
<evidence type="ECO:0000313" key="2">
    <source>
        <dbReference type="Proteomes" id="UP001501585"/>
    </source>
</evidence>
<dbReference type="Proteomes" id="UP001501585">
    <property type="component" value="Unassembled WGS sequence"/>
</dbReference>
<sequence>MFRSVGCVLSPVLALKGGFMPNRTIDPRTYLELSQEGEGAQKFYEVVERPRGQVPVGAERLRALGVDSPV</sequence>
<gene>
    <name evidence="1" type="ORF">GCM10009799_00860</name>
</gene>
<keyword evidence="2" id="KW-1185">Reference proteome</keyword>
<evidence type="ECO:0000313" key="1">
    <source>
        <dbReference type="EMBL" id="GAA1979558.1"/>
    </source>
</evidence>
<proteinExistence type="predicted"/>
<protein>
    <submittedName>
        <fullName evidence="1">Uncharacterized protein</fullName>
    </submittedName>
</protein>
<dbReference type="EMBL" id="BAAAPC010000001">
    <property type="protein sequence ID" value="GAA1979558.1"/>
    <property type="molecule type" value="Genomic_DNA"/>
</dbReference>
<accession>A0ABN2S3V3</accession>
<reference evidence="1 2" key="1">
    <citation type="journal article" date="2019" name="Int. J. Syst. Evol. Microbiol.">
        <title>The Global Catalogue of Microorganisms (GCM) 10K type strain sequencing project: providing services to taxonomists for standard genome sequencing and annotation.</title>
        <authorList>
            <consortium name="The Broad Institute Genomics Platform"/>
            <consortium name="The Broad Institute Genome Sequencing Center for Infectious Disease"/>
            <person name="Wu L."/>
            <person name="Ma J."/>
        </authorList>
    </citation>
    <scope>NUCLEOTIDE SEQUENCE [LARGE SCALE GENOMIC DNA]</scope>
    <source>
        <strain evidence="1 2">JCM 15313</strain>
    </source>
</reference>
<comment type="caution">
    <text evidence="1">The sequence shown here is derived from an EMBL/GenBank/DDBJ whole genome shotgun (WGS) entry which is preliminary data.</text>
</comment>